<comment type="catalytic activity">
    <reaction evidence="19">
        <text>an adenosine in mRNA + S-adenosyl-L-methionine = an N(1)-methyladenosine in mRNA + S-adenosyl-L-homocysteine + H(+)</text>
        <dbReference type="Rhea" id="RHEA:55392"/>
        <dbReference type="Rhea" id="RHEA-COMP:12414"/>
        <dbReference type="Rhea" id="RHEA-COMP:12415"/>
        <dbReference type="ChEBI" id="CHEBI:15378"/>
        <dbReference type="ChEBI" id="CHEBI:57856"/>
        <dbReference type="ChEBI" id="CHEBI:59789"/>
        <dbReference type="ChEBI" id="CHEBI:74411"/>
        <dbReference type="ChEBI" id="CHEBI:74491"/>
    </reaction>
</comment>
<evidence type="ECO:0000256" key="17">
    <source>
        <dbReference type="ARBA" id="ARBA00048278"/>
    </source>
</evidence>
<evidence type="ECO:0000256" key="14">
    <source>
        <dbReference type="ARBA" id="ARBA00030623"/>
    </source>
</evidence>
<dbReference type="FunFam" id="3.40.1280.30:FF:000003">
    <property type="entry name" value="tRNA methyltransferase 10C, mitochondrial RNase P subunit"/>
    <property type="match status" value="1"/>
</dbReference>
<feature type="region of interest" description="Disordered" evidence="21">
    <location>
        <begin position="267"/>
        <end position="289"/>
    </location>
</feature>
<feature type="compositionally biased region" description="Low complexity" evidence="21">
    <location>
        <begin position="63"/>
        <end position="80"/>
    </location>
</feature>
<evidence type="ECO:0000313" key="24">
    <source>
        <dbReference type="Proteomes" id="UP000002279"/>
    </source>
</evidence>
<keyword evidence="9" id="KW-0809">Transit peptide</keyword>
<keyword evidence="6" id="KW-0808">Transferase</keyword>
<keyword evidence="7" id="KW-0949">S-adenosyl-L-methionine</keyword>
<feature type="region of interest" description="Disordered" evidence="21">
    <location>
        <begin position="1"/>
        <end position="99"/>
    </location>
</feature>
<dbReference type="CTD" id="54931"/>
<dbReference type="EC" id="2.1.1.218" evidence="2"/>
<evidence type="ECO:0000256" key="10">
    <source>
        <dbReference type="ARBA" id="ARBA00023054"/>
    </source>
</evidence>
<feature type="domain" description="SAM-dependent MTase TRM10-type" evidence="22">
    <location>
        <begin position="307"/>
        <end position="499"/>
    </location>
</feature>
<organism evidence="23 24">
    <name type="scientific">Ornithorhynchus anatinus</name>
    <name type="common">Duckbill platypus</name>
    <dbReference type="NCBI Taxonomy" id="9258"/>
    <lineage>
        <taxon>Eukaryota</taxon>
        <taxon>Metazoa</taxon>
        <taxon>Chordata</taxon>
        <taxon>Craniata</taxon>
        <taxon>Vertebrata</taxon>
        <taxon>Euteleostomi</taxon>
        <taxon>Mammalia</taxon>
        <taxon>Monotremata</taxon>
        <taxon>Ornithorhynchidae</taxon>
        <taxon>Ornithorhynchus</taxon>
    </lineage>
</organism>
<evidence type="ECO:0000256" key="4">
    <source>
        <dbReference type="ARBA" id="ARBA00014681"/>
    </source>
</evidence>
<evidence type="ECO:0000256" key="1">
    <source>
        <dbReference type="ARBA" id="ARBA00004173"/>
    </source>
</evidence>
<evidence type="ECO:0000256" key="3">
    <source>
        <dbReference type="ARBA" id="ARBA00012797"/>
    </source>
</evidence>
<reference evidence="23 24" key="1">
    <citation type="journal article" date="2008" name="Nature">
        <title>Genome analysis of the platypus reveals unique signatures of evolution.</title>
        <authorList>
            <person name="Warren W.C."/>
            <person name="Hillier L.W."/>
            <person name="Marshall Graves J.A."/>
            <person name="Birney E."/>
            <person name="Ponting C.P."/>
            <person name="Grutzner F."/>
            <person name="Belov K."/>
            <person name="Miller W."/>
            <person name="Clarke L."/>
            <person name="Chinwalla A.T."/>
            <person name="Yang S.P."/>
            <person name="Heger A."/>
            <person name="Locke D.P."/>
            <person name="Miethke P."/>
            <person name="Waters P.D."/>
            <person name="Veyrunes F."/>
            <person name="Fulton L."/>
            <person name="Fulton B."/>
            <person name="Graves T."/>
            <person name="Wallis J."/>
            <person name="Puente X.S."/>
            <person name="Lopez-Otin C."/>
            <person name="Ordonez G.R."/>
            <person name="Eichler E.E."/>
            <person name="Chen L."/>
            <person name="Cheng Z."/>
            <person name="Deakin J.E."/>
            <person name="Alsop A."/>
            <person name="Thompson K."/>
            <person name="Kirby P."/>
            <person name="Papenfuss A.T."/>
            <person name="Wakefield M.J."/>
            <person name="Olender T."/>
            <person name="Lancet D."/>
            <person name="Huttley G.A."/>
            <person name="Smit A.F."/>
            <person name="Pask A."/>
            <person name="Temple-Smith P."/>
            <person name="Batzer M.A."/>
            <person name="Walker J.A."/>
            <person name="Konkel M.K."/>
            <person name="Harris R.S."/>
            <person name="Whittington C.M."/>
            <person name="Wong E.S."/>
            <person name="Gemmell N.J."/>
            <person name="Buschiazzo E."/>
            <person name="Vargas Jentzsch I.M."/>
            <person name="Merkel A."/>
            <person name="Schmitz J."/>
            <person name="Zemann A."/>
            <person name="Churakov G."/>
            <person name="Kriegs J.O."/>
            <person name="Brosius J."/>
            <person name="Murchison E.P."/>
            <person name="Sachidanandam R."/>
            <person name="Smith C."/>
            <person name="Hannon G.J."/>
            <person name="Tsend-Ayush E."/>
            <person name="McMillan D."/>
            <person name="Attenborough R."/>
            <person name="Rens W."/>
            <person name="Ferguson-Smith M."/>
            <person name="Lefevre C.M."/>
            <person name="Sharp J.A."/>
            <person name="Nicholas K.R."/>
            <person name="Ray D.A."/>
            <person name="Kube M."/>
            <person name="Reinhardt R."/>
            <person name="Pringle T.H."/>
            <person name="Taylor J."/>
            <person name="Jones R.C."/>
            <person name="Nixon B."/>
            <person name="Dacheux J.L."/>
            <person name="Niwa H."/>
            <person name="Sekita Y."/>
            <person name="Huang X."/>
            <person name="Stark A."/>
            <person name="Kheradpour P."/>
            <person name="Kellis M."/>
            <person name="Flicek P."/>
            <person name="Chen Y."/>
            <person name="Webber C."/>
            <person name="Hardison R."/>
            <person name="Nelson J."/>
            <person name="Hallsworth-Pepin K."/>
            <person name="Delehaunty K."/>
            <person name="Markovic C."/>
            <person name="Minx P."/>
            <person name="Feng Y."/>
            <person name="Kremitzki C."/>
            <person name="Mitreva M."/>
            <person name="Glasscock J."/>
            <person name="Wylie T."/>
            <person name="Wohldmann P."/>
            <person name="Thiru P."/>
            <person name="Nhan M.N."/>
            <person name="Pohl C.S."/>
            <person name="Smith S.M."/>
            <person name="Hou S."/>
            <person name="Nefedov M."/>
            <person name="de Jong P.J."/>
            <person name="Renfree M.B."/>
            <person name="Mardis E.R."/>
            <person name="Wilson R.K."/>
        </authorList>
    </citation>
    <scope>NUCLEOTIDE SEQUENCE [LARGE SCALE GENOMIC DNA]</scope>
    <source>
        <strain evidence="23 24">Glennie</strain>
    </source>
</reference>
<dbReference type="STRING" id="9258.ENSOANP00000011957"/>
<dbReference type="GeneID" id="100089544"/>
<dbReference type="InterPro" id="IPR007356">
    <property type="entry name" value="tRNA_m1G_MeTrfase_euk"/>
</dbReference>
<evidence type="ECO:0000256" key="2">
    <source>
        <dbReference type="ARBA" id="ARBA00012794"/>
    </source>
</evidence>
<dbReference type="RefSeq" id="XP_028937663.1">
    <property type="nucleotide sequence ID" value="XM_029081830.1"/>
</dbReference>
<evidence type="ECO:0000256" key="5">
    <source>
        <dbReference type="ARBA" id="ARBA00022603"/>
    </source>
</evidence>
<evidence type="ECO:0000256" key="16">
    <source>
        <dbReference type="ARBA" id="ARBA00033019"/>
    </source>
</evidence>
<reference evidence="23" key="3">
    <citation type="submission" date="2025-09" db="UniProtKB">
        <authorList>
            <consortium name="Ensembl"/>
        </authorList>
    </citation>
    <scope>IDENTIFICATION</scope>
    <source>
        <strain evidence="23">Glennie</strain>
    </source>
</reference>
<dbReference type="eggNOG" id="KOG2967">
    <property type="taxonomic scope" value="Eukaryota"/>
</dbReference>
<dbReference type="PANTHER" id="PTHR13563">
    <property type="entry name" value="TRNA (GUANINE-9-) METHYLTRANSFERASE"/>
    <property type="match status" value="1"/>
</dbReference>
<keyword evidence="10" id="KW-0175">Coiled coil</keyword>
<dbReference type="FunCoup" id="F6PPN5">
    <property type="interactions" value="2176"/>
</dbReference>
<comment type="subunit">
    <text evidence="20">Component of mitochondrial ribonuclease P, a complex composed of TRMT10C/MRPP1, HSD17B10/MRPP2 and PRORP/MRPP3. Interacts with HSD17B10/MRPP2; forming the MRPP1-MRPP2 subcomplex of the mitochondrial ribonuclease P complex. Interacts with GRSF1.</text>
</comment>
<dbReference type="HOGENOM" id="CLU_034384_3_1_1"/>
<comment type="catalytic activity">
    <reaction evidence="17">
        <text>adenosine(9) in tRNA + S-adenosyl-L-methionine = N(1)-methyladenosine(9) in tRNA + S-adenosyl-L-homocysteine + H(+)</text>
        <dbReference type="Rhea" id="RHEA:43148"/>
        <dbReference type="Rhea" id="RHEA-COMP:10363"/>
        <dbReference type="Rhea" id="RHEA-COMP:10364"/>
        <dbReference type="ChEBI" id="CHEBI:15378"/>
        <dbReference type="ChEBI" id="CHEBI:57856"/>
        <dbReference type="ChEBI" id="CHEBI:59789"/>
        <dbReference type="ChEBI" id="CHEBI:74411"/>
        <dbReference type="ChEBI" id="CHEBI:74491"/>
        <dbReference type="EC" id="2.1.1.218"/>
    </reaction>
</comment>
<dbReference type="GO" id="GO:0160106">
    <property type="term" value="F:tRNA (adenine(9)-N1)-methyltransferase activity"/>
    <property type="evidence" value="ECO:0007669"/>
    <property type="project" value="UniProtKB-EC"/>
</dbReference>
<dbReference type="SMR" id="F6PPN5"/>
<feature type="region of interest" description="Disordered" evidence="21">
    <location>
        <begin position="518"/>
        <end position="538"/>
    </location>
</feature>
<dbReference type="InParanoid" id="F6PPN5"/>
<dbReference type="CDD" id="cd18102">
    <property type="entry name" value="Trm10_MRRP1"/>
    <property type="match status" value="1"/>
</dbReference>
<dbReference type="GO" id="GO:0032259">
    <property type="term" value="P:methylation"/>
    <property type="evidence" value="ECO:0007669"/>
    <property type="project" value="UniProtKB-KW"/>
</dbReference>
<dbReference type="GeneTree" id="ENSGT00530000063169"/>
<name>F6PPN5_ORNAN</name>
<comment type="subcellular location">
    <subcellularLocation>
        <location evidence="1">Mitochondrion</location>
    </subcellularLocation>
</comment>
<dbReference type="AlphaFoldDB" id="F6PPN5"/>
<dbReference type="Gene3D" id="3.40.1280.30">
    <property type="match status" value="1"/>
</dbReference>
<sequence length="538" mass="60574">MGGSRGQWAASFSPPRPAAPRGFPSGAQAASPGSSSARRRRGFRVERGSPPGPPAPPPRLLRGRPLCAQRWAQRWAGAAGRHVEASPRPASNGGDGQVSRIEIQPNIGVRSDDDASYEMSAPVVLLRHLSRRLGVPFPAPGGKGRVSNLPPRPRYGSSRPPVLCRPQKEETAAPAAAERLDLDGWKEAVKRDGGEEVPRTAPDGAGDDEAVATRDFIEMWRLLGREVPEHISEEQFQTVMECPSKTAKKKYLKFLFIKEKLKRADRERKERRRAAREEEAEGGENTEHEAKNTFLQRIYQKAMEVQWGWRVAQAMTFGQPLVYDMAYERFMTRIELENAVSQLLESEGWNRRAVDPFHIHFCNLRADGAFRRELVRRYGGKWDRLLLTASEKSPVDLFPRSDLVYLTADSPNVMTAFRHDRVYVVGALVDRNIQKGVSFANAKRMNVATERLPLDRYLDWDSGGKNLTLDQVTRILMSVKDSGNWEEALKFVPRRKHSGFVDTSAYPREFLNGLRKQRSRGTETFVRPSAGARNGRQR</sequence>
<keyword evidence="5" id="KW-0489">Methyltransferase</keyword>
<dbReference type="InterPro" id="IPR025812">
    <property type="entry name" value="Trm10_C_MTase_dom"/>
</dbReference>
<evidence type="ECO:0000256" key="8">
    <source>
        <dbReference type="ARBA" id="ARBA00022694"/>
    </source>
</evidence>
<evidence type="ECO:0000256" key="21">
    <source>
        <dbReference type="SAM" id="MobiDB-lite"/>
    </source>
</evidence>
<accession>F6PPN5</accession>
<protein>
    <recommendedName>
        <fullName evidence="4">tRNA methyltransferase 10 homolog C</fullName>
        <ecNumber evidence="2">2.1.1.218</ecNumber>
        <ecNumber evidence="3">2.1.1.221</ecNumber>
    </recommendedName>
    <alternativeName>
        <fullName evidence="14">Mitochondrial ribonuclease P protein 1</fullName>
    </alternativeName>
    <alternativeName>
        <fullName evidence="13">RNA (guanine-9-)-methyltransferase domain-containing protein 1</fullName>
    </alternativeName>
    <alternativeName>
        <fullName evidence="15">mRNA methyladenosine-N(1)-methyltransferase</fullName>
    </alternativeName>
    <alternativeName>
        <fullName evidence="16">tRNA (adenine(9)-N(1))-methyltransferase</fullName>
    </alternativeName>
    <alternativeName>
        <fullName evidence="12">tRNA (guanine(9)-N(1))-methyltransferase</fullName>
    </alternativeName>
</protein>
<reference evidence="23" key="2">
    <citation type="submission" date="2025-08" db="UniProtKB">
        <authorList>
            <consortium name="Ensembl"/>
        </authorList>
    </citation>
    <scope>IDENTIFICATION</scope>
    <source>
        <strain evidence="23">Glennie</strain>
    </source>
</reference>
<dbReference type="OrthoDB" id="9976048at2759"/>
<dbReference type="EC" id="2.1.1.221" evidence="3"/>
<dbReference type="GO" id="GO:0070131">
    <property type="term" value="P:positive regulation of mitochondrial translation"/>
    <property type="evidence" value="ECO:0000318"/>
    <property type="project" value="GO_Central"/>
</dbReference>
<dbReference type="PANTHER" id="PTHR13563:SF5">
    <property type="entry name" value="TRNA METHYLTRANSFERASE 10 HOMOLOG C"/>
    <property type="match status" value="1"/>
</dbReference>
<dbReference type="KEGG" id="oaa:100089544"/>
<keyword evidence="24" id="KW-1185">Reference proteome</keyword>
<dbReference type="InterPro" id="IPR038459">
    <property type="entry name" value="MT_TRM10-typ_sf"/>
</dbReference>
<evidence type="ECO:0000256" key="19">
    <source>
        <dbReference type="ARBA" id="ARBA00048481"/>
    </source>
</evidence>
<evidence type="ECO:0000256" key="12">
    <source>
        <dbReference type="ARBA" id="ARBA00029727"/>
    </source>
</evidence>
<evidence type="ECO:0000256" key="18">
    <source>
        <dbReference type="ARBA" id="ARBA00048434"/>
    </source>
</evidence>
<evidence type="ECO:0000256" key="20">
    <source>
        <dbReference type="ARBA" id="ARBA00065094"/>
    </source>
</evidence>
<dbReference type="Proteomes" id="UP000002279">
    <property type="component" value="Chromosome 17"/>
</dbReference>
<dbReference type="GO" id="GO:0000049">
    <property type="term" value="F:tRNA binding"/>
    <property type="evidence" value="ECO:0000318"/>
    <property type="project" value="GO_Central"/>
</dbReference>
<dbReference type="GO" id="GO:0005654">
    <property type="term" value="C:nucleoplasm"/>
    <property type="evidence" value="ECO:0000318"/>
    <property type="project" value="GO_Central"/>
</dbReference>
<dbReference type="GO" id="GO:0005739">
    <property type="term" value="C:mitochondrion"/>
    <property type="evidence" value="ECO:0000318"/>
    <property type="project" value="GO_Central"/>
</dbReference>
<evidence type="ECO:0000313" key="23">
    <source>
        <dbReference type="Ensembl" id="ENSOANP00000011957.3"/>
    </source>
</evidence>
<gene>
    <name evidence="23" type="primary">TRMT10C</name>
</gene>
<dbReference type="OMA" id="TEHEAKN"/>
<proteinExistence type="predicted"/>
<comment type="catalytic activity">
    <reaction evidence="18">
        <text>guanosine(9) in tRNA + S-adenosyl-L-methionine = N(1)-methylguanosine(9) in tRNA + S-adenosyl-L-homocysteine + H(+)</text>
        <dbReference type="Rhea" id="RHEA:43156"/>
        <dbReference type="Rhea" id="RHEA-COMP:10367"/>
        <dbReference type="Rhea" id="RHEA-COMP:10368"/>
        <dbReference type="ChEBI" id="CHEBI:15378"/>
        <dbReference type="ChEBI" id="CHEBI:57856"/>
        <dbReference type="ChEBI" id="CHEBI:59789"/>
        <dbReference type="ChEBI" id="CHEBI:73542"/>
        <dbReference type="ChEBI" id="CHEBI:74269"/>
        <dbReference type="EC" id="2.1.1.221"/>
    </reaction>
</comment>
<evidence type="ECO:0000256" key="7">
    <source>
        <dbReference type="ARBA" id="ARBA00022691"/>
    </source>
</evidence>
<keyword evidence="11" id="KW-0496">Mitochondrion</keyword>
<feature type="region of interest" description="Disordered" evidence="21">
    <location>
        <begin position="141"/>
        <end position="176"/>
    </location>
</feature>
<dbReference type="Ensembl" id="ENSOANT00000011959.3">
    <property type="protein sequence ID" value="ENSOANP00000011957.3"/>
    <property type="gene ID" value="ENSOANG00000007508.3"/>
</dbReference>
<dbReference type="GO" id="GO:0052905">
    <property type="term" value="F:tRNA (guanosine(9)-N1)-methyltransferase activity"/>
    <property type="evidence" value="ECO:0007669"/>
    <property type="project" value="UniProtKB-EC"/>
</dbReference>
<dbReference type="PROSITE" id="PS51675">
    <property type="entry name" value="SAM_MT_TRM10"/>
    <property type="match status" value="1"/>
</dbReference>
<dbReference type="GO" id="GO:0005634">
    <property type="term" value="C:nucleus"/>
    <property type="evidence" value="ECO:0000318"/>
    <property type="project" value="GO_Central"/>
</dbReference>
<evidence type="ECO:0000256" key="13">
    <source>
        <dbReference type="ARBA" id="ARBA00029803"/>
    </source>
</evidence>
<dbReference type="InterPro" id="IPR028564">
    <property type="entry name" value="MT_TRM10-typ"/>
</dbReference>
<evidence type="ECO:0000259" key="22">
    <source>
        <dbReference type="PROSITE" id="PS51675"/>
    </source>
</evidence>
<evidence type="ECO:0000256" key="6">
    <source>
        <dbReference type="ARBA" id="ARBA00022679"/>
    </source>
</evidence>
<evidence type="ECO:0000256" key="9">
    <source>
        <dbReference type="ARBA" id="ARBA00022946"/>
    </source>
</evidence>
<evidence type="ECO:0000256" key="15">
    <source>
        <dbReference type="ARBA" id="ARBA00031759"/>
    </source>
</evidence>
<dbReference type="Bgee" id="ENSOANG00000007508">
    <property type="expression patterns" value="Expressed in fibroblast and 8 other cell types or tissues"/>
</dbReference>
<feature type="region of interest" description="Disordered" evidence="21">
    <location>
        <begin position="190"/>
        <end position="210"/>
    </location>
</feature>
<feature type="compositionally biased region" description="Low complexity" evidence="21">
    <location>
        <begin position="9"/>
        <end position="36"/>
    </location>
</feature>
<feature type="compositionally biased region" description="Pro residues" evidence="21">
    <location>
        <begin position="50"/>
        <end position="59"/>
    </location>
</feature>
<evidence type="ECO:0000256" key="11">
    <source>
        <dbReference type="ARBA" id="ARBA00023128"/>
    </source>
</evidence>
<dbReference type="GO" id="GO:0097745">
    <property type="term" value="P:mitochondrial tRNA 5'-end processing"/>
    <property type="evidence" value="ECO:0000318"/>
    <property type="project" value="GO_Central"/>
</dbReference>
<keyword evidence="8" id="KW-0819">tRNA processing</keyword>